<gene>
    <name evidence="1" type="ORF">EM6_1960</name>
</gene>
<reference evidence="2" key="1">
    <citation type="journal article" date="2017" name="Biotechnol. Biofuels">
        <title>Evaluation of environmental bacterial communities as a factor affecting the growth of duckweed Lemna minor.</title>
        <authorList>
            <person name="Ishizawa H."/>
            <person name="Kuroda M."/>
            <person name="Morikawa M."/>
            <person name="Ike M."/>
        </authorList>
    </citation>
    <scope>NUCLEOTIDE SEQUENCE [LARGE SCALE GENOMIC DNA]</scope>
    <source>
        <strain evidence="2">M6</strain>
    </source>
</reference>
<sequence>MLGHGLLTEQNHTLIATSGQFDVDFYKAQLKAKDETLGRFDPVGHYLVKGALRGFDPSESFSTSAYKAEQGLGVDANPLLHFIRYTLKRLKNDGDFDPVYYAYQNPDVAHAYVDMAWHFLSIGAREGRRPSEAMSAAALCQKLNWRLPSPDEPVSVEQEIVVGPIVETVRREIDADYYLSAYPDVAHAGIDPAEHYVRHGADEGRNPCTWFNTKAYLDAYPDVRHAGVNPFFHYITAGRAEGRKLG</sequence>
<name>A0A3G9G208_9CAUL</name>
<evidence type="ECO:0000313" key="2">
    <source>
        <dbReference type="Proteomes" id="UP000278756"/>
    </source>
</evidence>
<organism evidence="1 2">
    <name type="scientific">Asticcacaulis excentricus</name>
    <dbReference type="NCBI Taxonomy" id="78587"/>
    <lineage>
        <taxon>Bacteria</taxon>
        <taxon>Pseudomonadati</taxon>
        <taxon>Pseudomonadota</taxon>
        <taxon>Alphaproteobacteria</taxon>
        <taxon>Caulobacterales</taxon>
        <taxon>Caulobacteraceae</taxon>
        <taxon>Asticcacaulis</taxon>
    </lineage>
</organism>
<keyword evidence="1" id="KW-0328">Glycosyltransferase</keyword>
<keyword evidence="1" id="KW-0808">Transferase</keyword>
<dbReference type="AlphaFoldDB" id="A0A3G9G208"/>
<proteinExistence type="predicted"/>
<dbReference type="Proteomes" id="UP000278756">
    <property type="component" value="Chromosome 1"/>
</dbReference>
<reference evidence="2" key="2">
    <citation type="journal article" date="2017" name="Plant Physiol. Biochem.">
        <title>Differential oxidative and antioxidative response of duckweed Lemna minor toward plant growth promoting/inhibiting bacteria.</title>
        <authorList>
            <person name="Ishizawa H."/>
            <person name="Kuroda M."/>
            <person name="Morikawa M."/>
            <person name="Ike M."/>
        </authorList>
    </citation>
    <scope>NUCLEOTIDE SEQUENCE [LARGE SCALE GENOMIC DNA]</scope>
    <source>
        <strain evidence="2">M6</strain>
    </source>
</reference>
<dbReference type="GO" id="GO:0016757">
    <property type="term" value="F:glycosyltransferase activity"/>
    <property type="evidence" value="ECO:0007669"/>
    <property type="project" value="UniProtKB-KW"/>
</dbReference>
<accession>A0A3G9G208</accession>
<dbReference type="EMBL" id="AP018827">
    <property type="protein sequence ID" value="BBF81362.1"/>
    <property type="molecule type" value="Genomic_DNA"/>
</dbReference>
<dbReference type="EC" id="2.4.1.-" evidence="1"/>
<protein>
    <submittedName>
        <fullName evidence="1">Glycosyltransferase</fullName>
        <ecNumber evidence="1">2.4.1.-</ecNumber>
    </submittedName>
</protein>
<evidence type="ECO:0000313" key="1">
    <source>
        <dbReference type="EMBL" id="BBF81362.1"/>
    </source>
</evidence>